<keyword evidence="7" id="KW-0539">Nucleus</keyword>
<dbReference type="eggNOG" id="KOG4585">
    <property type="taxonomic scope" value="Eukaryota"/>
</dbReference>
<protein>
    <recommendedName>
        <fullName evidence="8">DDE Tnp4 domain-containing protein</fullName>
    </recommendedName>
</protein>
<dbReference type="InterPro" id="IPR045249">
    <property type="entry name" value="HARBI1-like"/>
</dbReference>
<dbReference type="Pfam" id="PF13359">
    <property type="entry name" value="DDE_Tnp_4"/>
    <property type="match status" value="1"/>
</dbReference>
<keyword evidence="10" id="KW-1185">Reference proteome</keyword>
<evidence type="ECO:0000313" key="10">
    <source>
        <dbReference type="Proteomes" id="UP000266841"/>
    </source>
</evidence>
<evidence type="ECO:0000256" key="4">
    <source>
        <dbReference type="ARBA" id="ARBA00022722"/>
    </source>
</evidence>
<dbReference type="InterPro" id="IPR027806">
    <property type="entry name" value="HARBI1_dom"/>
</dbReference>
<dbReference type="EMBL" id="AGNL01031208">
    <property type="protein sequence ID" value="EJK56513.1"/>
    <property type="molecule type" value="Genomic_DNA"/>
</dbReference>
<reference evidence="9 10" key="1">
    <citation type="journal article" date="2012" name="Genome Biol.">
        <title>Genome and low-iron response of an oceanic diatom adapted to chronic iron limitation.</title>
        <authorList>
            <person name="Lommer M."/>
            <person name="Specht M."/>
            <person name="Roy A.S."/>
            <person name="Kraemer L."/>
            <person name="Andreson R."/>
            <person name="Gutowska M.A."/>
            <person name="Wolf J."/>
            <person name="Bergner S.V."/>
            <person name="Schilhabel M.B."/>
            <person name="Klostermeier U.C."/>
            <person name="Beiko R.G."/>
            <person name="Rosenstiel P."/>
            <person name="Hippler M."/>
            <person name="Laroche J."/>
        </authorList>
    </citation>
    <scope>NUCLEOTIDE SEQUENCE [LARGE SCALE GENOMIC DNA]</scope>
    <source>
        <strain evidence="9 10">CCMP1005</strain>
    </source>
</reference>
<keyword evidence="5" id="KW-0479">Metal-binding</keyword>
<evidence type="ECO:0000256" key="6">
    <source>
        <dbReference type="ARBA" id="ARBA00022801"/>
    </source>
</evidence>
<keyword evidence="6" id="KW-0378">Hydrolase</keyword>
<evidence type="ECO:0000256" key="2">
    <source>
        <dbReference type="ARBA" id="ARBA00004123"/>
    </source>
</evidence>
<dbReference type="OMA" id="CDANGYF"/>
<evidence type="ECO:0000256" key="1">
    <source>
        <dbReference type="ARBA" id="ARBA00001968"/>
    </source>
</evidence>
<evidence type="ECO:0000256" key="5">
    <source>
        <dbReference type="ARBA" id="ARBA00022723"/>
    </source>
</evidence>
<proteinExistence type="inferred from homology"/>
<keyword evidence="4" id="KW-0540">Nuclease</keyword>
<dbReference type="GO" id="GO:0004518">
    <property type="term" value="F:nuclease activity"/>
    <property type="evidence" value="ECO:0007669"/>
    <property type="project" value="UniProtKB-KW"/>
</dbReference>
<accession>K0RRQ6</accession>
<comment type="subcellular location">
    <subcellularLocation>
        <location evidence="2">Nucleus</location>
    </subcellularLocation>
</comment>
<sequence length="242" mass="27306">RSRQRGAQQAFWEVVDAIHQTSSLDIKFPESRFEQAEIARGFKRKSSIGIDCCVGAIDGILIWIHKPSDSDAESIGFGPIKFFCGRKKKYGLNMQGVCDANGYFLDVEIRFPGAASDFYAFDESALKKKLEESGFLKSISGSSFATTYCLFGDNAYVQSPYMVVPWRKVGAGAKDAYNFYQSQLRINIECAFGMLVHRWGMLRKPVPNNITVLRTTRLVLALCKLHNYCITRRVTIDRPQDV</sequence>
<dbReference type="OrthoDB" id="42372at2759"/>
<organism evidence="9 10">
    <name type="scientific">Thalassiosira oceanica</name>
    <name type="common">Marine diatom</name>
    <dbReference type="NCBI Taxonomy" id="159749"/>
    <lineage>
        <taxon>Eukaryota</taxon>
        <taxon>Sar</taxon>
        <taxon>Stramenopiles</taxon>
        <taxon>Ochrophyta</taxon>
        <taxon>Bacillariophyta</taxon>
        <taxon>Coscinodiscophyceae</taxon>
        <taxon>Thalassiosirophycidae</taxon>
        <taxon>Thalassiosirales</taxon>
        <taxon>Thalassiosiraceae</taxon>
        <taxon>Thalassiosira</taxon>
    </lineage>
</organism>
<evidence type="ECO:0000259" key="8">
    <source>
        <dbReference type="Pfam" id="PF13359"/>
    </source>
</evidence>
<dbReference type="PANTHER" id="PTHR22930:SF85">
    <property type="entry name" value="GH03217P-RELATED"/>
    <property type="match status" value="1"/>
</dbReference>
<evidence type="ECO:0000256" key="3">
    <source>
        <dbReference type="ARBA" id="ARBA00006958"/>
    </source>
</evidence>
<dbReference type="PANTHER" id="PTHR22930">
    <property type="match status" value="1"/>
</dbReference>
<comment type="caution">
    <text evidence="9">The sequence shown here is derived from an EMBL/GenBank/DDBJ whole genome shotgun (WGS) entry which is preliminary data.</text>
</comment>
<dbReference type="GO" id="GO:0046872">
    <property type="term" value="F:metal ion binding"/>
    <property type="evidence" value="ECO:0007669"/>
    <property type="project" value="UniProtKB-KW"/>
</dbReference>
<dbReference type="Proteomes" id="UP000266841">
    <property type="component" value="Unassembled WGS sequence"/>
</dbReference>
<evidence type="ECO:0000313" key="9">
    <source>
        <dbReference type="EMBL" id="EJK56513.1"/>
    </source>
</evidence>
<dbReference type="GO" id="GO:0005634">
    <property type="term" value="C:nucleus"/>
    <property type="evidence" value="ECO:0007669"/>
    <property type="project" value="UniProtKB-SubCell"/>
</dbReference>
<comment type="similarity">
    <text evidence="3">Belongs to the HARBI1 family.</text>
</comment>
<feature type="non-terminal residue" evidence="9">
    <location>
        <position position="1"/>
    </location>
</feature>
<gene>
    <name evidence="9" type="ORF">THAOC_23584</name>
</gene>
<dbReference type="GO" id="GO:0016787">
    <property type="term" value="F:hydrolase activity"/>
    <property type="evidence" value="ECO:0007669"/>
    <property type="project" value="UniProtKB-KW"/>
</dbReference>
<feature type="domain" description="DDE Tnp4" evidence="8">
    <location>
        <begin position="57"/>
        <end position="227"/>
    </location>
</feature>
<dbReference type="AlphaFoldDB" id="K0RRQ6"/>
<name>K0RRQ6_THAOC</name>
<evidence type="ECO:0000256" key="7">
    <source>
        <dbReference type="ARBA" id="ARBA00023242"/>
    </source>
</evidence>
<comment type="cofactor">
    <cofactor evidence="1">
        <name>a divalent metal cation</name>
        <dbReference type="ChEBI" id="CHEBI:60240"/>
    </cofactor>
</comment>